<dbReference type="Proteomes" id="UP001596513">
    <property type="component" value="Unassembled WGS sequence"/>
</dbReference>
<accession>A0ABW2UBR6</accession>
<reference evidence="1" key="3">
    <citation type="submission" date="2024-09" db="EMBL/GenBank/DDBJ databases">
        <authorList>
            <person name="Sun Q."/>
            <person name="Mori K."/>
        </authorList>
    </citation>
    <scope>NUCLEOTIDE SEQUENCE</scope>
    <source>
        <strain evidence="1">JCM 19635</strain>
    </source>
</reference>
<evidence type="ECO:0000313" key="2">
    <source>
        <dbReference type="EMBL" id="MFC7670499.1"/>
    </source>
</evidence>
<name>A0ABW2UBR6_9BACT</name>
<keyword evidence="3" id="KW-1185">Reference proteome</keyword>
<reference evidence="3" key="2">
    <citation type="journal article" date="2019" name="Int. J. Syst. Evol. Microbiol.">
        <title>The Global Catalogue of Microorganisms (GCM) 10K type strain sequencing project: providing services to taxonomists for standard genome sequencing and annotation.</title>
        <authorList>
            <consortium name="The Broad Institute Genomics Platform"/>
            <consortium name="The Broad Institute Genome Sequencing Center for Infectious Disease"/>
            <person name="Wu L."/>
            <person name="Ma J."/>
        </authorList>
    </citation>
    <scope>NUCLEOTIDE SEQUENCE [LARGE SCALE GENOMIC DNA]</scope>
    <source>
        <strain evidence="3">JCM 19635</strain>
    </source>
</reference>
<evidence type="ECO:0000313" key="3">
    <source>
        <dbReference type="Proteomes" id="UP001596513"/>
    </source>
</evidence>
<comment type="caution">
    <text evidence="1">The sequence shown here is derived from an EMBL/GenBank/DDBJ whole genome shotgun (WGS) entry which is preliminary data.</text>
</comment>
<protein>
    <submittedName>
        <fullName evidence="1">RHS repeat domain-containing protein</fullName>
    </submittedName>
</protein>
<dbReference type="InterPro" id="IPR031325">
    <property type="entry name" value="RHS_repeat"/>
</dbReference>
<gene>
    <name evidence="1" type="ORF">ACFQT0_26130</name>
    <name evidence="2" type="ORF">ACFQT0_26325</name>
</gene>
<dbReference type="NCBIfam" id="TIGR01643">
    <property type="entry name" value="YD_repeat_2x"/>
    <property type="match status" value="1"/>
</dbReference>
<dbReference type="InterPro" id="IPR006530">
    <property type="entry name" value="YD"/>
</dbReference>
<dbReference type="Gene3D" id="2.180.10.10">
    <property type="entry name" value="RHS repeat-associated core"/>
    <property type="match status" value="1"/>
</dbReference>
<sequence>MFSPRVSSRERLYGRGAAAFTDVSTRWGYGKTKAGSWHTDPSWASKGLSDQSFLITHTRFASDYDAAQASSPVALAIQGLQDRNVVDAVVEQQQWRRRGLDSTLVSSQLTHYYADGHPQRLWQARVSAPQPFTSAAIGSNGTWLQDARYEETLAFDGYDAKGNLLQQHRPQGLPSAYGWGYGGTKPIAYALNAAASQLACTSFEAGELRPWVATGTGGAFVTTEGYTGTASYRLGSASGLQSGPLTAATYAVSCWARQGTEVPKANGQPLTYAGVEANGWRLYATQVAIAAGGQITVSGAGVVDELRVFPVGAQVTTYTHDPLDGTTSQTDPQNRTVFFEYDALGRLVRTRDEQGRILSQQQYHYAGQ</sequence>
<dbReference type="RefSeq" id="WP_380206195.1">
    <property type="nucleotide sequence ID" value="NZ_JBHTEK010000002.1"/>
</dbReference>
<reference evidence="1" key="1">
    <citation type="journal article" date="2014" name="Int. J. Syst. Evol. Microbiol.">
        <title>Complete genome of a new Firmicutes species belonging to the dominant human colonic microbiota ('Ruminococcus bicirculans') reveals two chromosomes and a selective capacity to utilize plant glucans.</title>
        <authorList>
            <consortium name="NISC Comparative Sequencing Program"/>
            <person name="Wegmann U."/>
            <person name="Louis P."/>
            <person name="Goesmann A."/>
            <person name="Henrissat B."/>
            <person name="Duncan S.H."/>
            <person name="Flint H.J."/>
        </authorList>
    </citation>
    <scope>NUCLEOTIDE SEQUENCE</scope>
    <source>
        <strain evidence="1">JCM 19635</strain>
    </source>
</reference>
<dbReference type="EMBL" id="JBHTEK010000002">
    <property type="protein sequence ID" value="MFC7670499.1"/>
    <property type="molecule type" value="Genomic_DNA"/>
</dbReference>
<evidence type="ECO:0000313" key="1">
    <source>
        <dbReference type="EMBL" id="MFC7670464.1"/>
    </source>
</evidence>
<proteinExistence type="predicted"/>
<dbReference type="Pfam" id="PF05593">
    <property type="entry name" value="RHS_repeat"/>
    <property type="match status" value="1"/>
</dbReference>
<organism evidence="1 3">
    <name type="scientific">Hymenobacter humi</name>
    <dbReference type="NCBI Taxonomy" id="1411620"/>
    <lineage>
        <taxon>Bacteria</taxon>
        <taxon>Pseudomonadati</taxon>
        <taxon>Bacteroidota</taxon>
        <taxon>Cytophagia</taxon>
        <taxon>Cytophagales</taxon>
        <taxon>Hymenobacteraceae</taxon>
        <taxon>Hymenobacter</taxon>
    </lineage>
</organism>
<dbReference type="EMBL" id="JBHTEK010000002">
    <property type="protein sequence ID" value="MFC7670464.1"/>
    <property type="molecule type" value="Genomic_DNA"/>
</dbReference>